<dbReference type="eggNOG" id="COG0483">
    <property type="taxonomic scope" value="Bacteria"/>
</dbReference>
<evidence type="ECO:0000313" key="2">
    <source>
        <dbReference type="EMBL" id="ABC31169.1"/>
    </source>
</evidence>
<dbReference type="PANTHER" id="PTHR20854">
    <property type="entry name" value="INOSITOL MONOPHOSPHATASE"/>
    <property type="match status" value="1"/>
</dbReference>
<dbReference type="Gene3D" id="3.30.540.10">
    <property type="entry name" value="Fructose-1,6-Bisphosphatase, subunit A, domain 1"/>
    <property type="match status" value="1"/>
</dbReference>
<evidence type="ECO:0000313" key="3">
    <source>
        <dbReference type="Proteomes" id="UP000000238"/>
    </source>
</evidence>
<dbReference type="Pfam" id="PF00459">
    <property type="entry name" value="Inositol_P"/>
    <property type="match status" value="1"/>
</dbReference>
<reference evidence="2 3" key="1">
    <citation type="journal article" date="2005" name="Nucleic Acids Res.">
        <title>Genomic blueprint of Hahella chejuensis, a marine microbe producing an algicidal agent.</title>
        <authorList>
            <person name="Jeong H."/>
            <person name="Yim J.H."/>
            <person name="Lee C."/>
            <person name="Choi S.-H."/>
            <person name="Park Y.K."/>
            <person name="Yoon S.H."/>
            <person name="Hur C.-G."/>
            <person name="Kang H.-Y."/>
            <person name="Kim D."/>
            <person name="Lee H.H."/>
            <person name="Park K.H."/>
            <person name="Park S.-H."/>
            <person name="Park H.-S."/>
            <person name="Lee H.K."/>
            <person name="Oh T.K."/>
            <person name="Kim J.F."/>
        </authorList>
    </citation>
    <scope>NUCLEOTIDE SEQUENCE [LARGE SCALE GENOMIC DNA]</scope>
    <source>
        <strain evidence="2 3">KCTC 2396</strain>
    </source>
</reference>
<dbReference type="Proteomes" id="UP000000238">
    <property type="component" value="Chromosome"/>
</dbReference>
<dbReference type="Gene3D" id="3.40.190.80">
    <property type="match status" value="1"/>
</dbReference>
<dbReference type="GO" id="GO:0007165">
    <property type="term" value="P:signal transduction"/>
    <property type="evidence" value="ECO:0007669"/>
    <property type="project" value="TreeGrafter"/>
</dbReference>
<dbReference type="KEGG" id="hch:HCH_04465"/>
<proteinExistence type="inferred from homology"/>
<dbReference type="STRING" id="349521.HCH_04465"/>
<name>Q2SDV5_HAHCH</name>
<dbReference type="PANTHER" id="PTHR20854:SF4">
    <property type="entry name" value="INOSITOL-1-MONOPHOSPHATASE-RELATED"/>
    <property type="match status" value="1"/>
</dbReference>
<dbReference type="EMBL" id="CP000155">
    <property type="protein sequence ID" value="ABC31169.1"/>
    <property type="molecule type" value="Genomic_DNA"/>
</dbReference>
<dbReference type="InterPro" id="IPR000760">
    <property type="entry name" value="Inositol_monophosphatase-like"/>
</dbReference>
<gene>
    <name evidence="2" type="ordered locus">HCH_04465</name>
</gene>
<dbReference type="AlphaFoldDB" id="Q2SDV5"/>
<dbReference type="OrthoDB" id="9785695at2"/>
<dbReference type="CDD" id="cd01637">
    <property type="entry name" value="IMPase_like"/>
    <property type="match status" value="1"/>
</dbReference>
<dbReference type="RefSeq" id="WP_011398236.1">
    <property type="nucleotide sequence ID" value="NC_007645.1"/>
</dbReference>
<dbReference type="GO" id="GO:0006020">
    <property type="term" value="P:inositol metabolic process"/>
    <property type="evidence" value="ECO:0007669"/>
    <property type="project" value="TreeGrafter"/>
</dbReference>
<sequence length="265" mass="29109">MQPMINIALRAIRSSNEQINMILEREELSFTDPEKLKRVIARVDAAFYDNLSRALQRAYPTHQINKKGDLKGAPKGVSWHIMPVHNTASLVRGLSDWCFSLVCKKNDQTEHAIIIFPITGDEYTASRGGGASLNGKRIRVSGTKELELSMLSTNILEGVGKREEPATLLEAYAELDKSCFGVRSAHCIPQELAYLAAGKIDVAILNNISPLETAAGLLIAKEAGALHSDVRGNPLNERSRSLICCNPKMLKPVSQKAHKLAELLK</sequence>
<protein>
    <submittedName>
        <fullName evidence="2">Archaeal fructose-1,6-bisphosphatase and related enzyme of inositol monophosphatase family</fullName>
    </submittedName>
</protein>
<accession>Q2SDV5</accession>
<dbReference type="HOGENOM" id="CLU_044118_0_0_6"/>
<dbReference type="PRINTS" id="PR00377">
    <property type="entry name" value="IMPHPHTASES"/>
</dbReference>
<dbReference type="SUPFAM" id="SSF56655">
    <property type="entry name" value="Carbohydrate phosphatase"/>
    <property type="match status" value="1"/>
</dbReference>
<keyword evidence="3" id="KW-1185">Reference proteome</keyword>
<dbReference type="GO" id="GO:0008934">
    <property type="term" value="F:inositol monophosphate 1-phosphatase activity"/>
    <property type="evidence" value="ECO:0007669"/>
    <property type="project" value="TreeGrafter"/>
</dbReference>
<comment type="similarity">
    <text evidence="1">Belongs to the inositol monophosphatase superfamily.</text>
</comment>
<evidence type="ECO:0000256" key="1">
    <source>
        <dbReference type="ARBA" id="ARBA00009759"/>
    </source>
</evidence>
<organism evidence="2 3">
    <name type="scientific">Hahella chejuensis (strain KCTC 2396)</name>
    <dbReference type="NCBI Taxonomy" id="349521"/>
    <lineage>
        <taxon>Bacteria</taxon>
        <taxon>Pseudomonadati</taxon>
        <taxon>Pseudomonadota</taxon>
        <taxon>Gammaproteobacteria</taxon>
        <taxon>Oceanospirillales</taxon>
        <taxon>Hahellaceae</taxon>
        <taxon>Hahella</taxon>
    </lineage>
</organism>